<sequence>MTADDTVNQPSIALNSEVSAKCNEVVEEYRAGTASKVDAILRLQSIIPRSDDTEDQFKSALQSYVGMLDSADQARASAAKRGEQHDRSSSKRPRSPPESDDEDISEKPAKRSIDESRLPWVIDELLHPIELPPSLRLTRESLQLWSSNPKQYKASLTNAARCPEFPDSEWSNIIESKPINLDIVFAGHYSTSFDNRRTEKLGELELTFGETKPSKRIESAGDWLIAWTKASEALQFAFPHRERELREYGSYVTQLFGAVHPSRHHRVLQYEKAIRRRVSARRDLSLTDFSRFADLHLLHIDSSGAVALDEDSRPQARPNRGGDSRKRPGKGVEACRRWNEGRCPVDAARCRYTHICSTCRSREHTAEQCTNRARAN</sequence>
<feature type="region of interest" description="Disordered" evidence="2">
    <location>
        <begin position="308"/>
        <end position="331"/>
    </location>
</feature>
<keyword evidence="1" id="KW-0862">Zinc</keyword>
<gene>
    <name evidence="4" type="ORF">NEOLEDRAFT_1060763</name>
</gene>
<feature type="compositionally biased region" description="Basic and acidic residues" evidence="2">
    <location>
        <begin position="80"/>
        <end position="89"/>
    </location>
</feature>
<dbReference type="EMBL" id="KV425562">
    <property type="protein sequence ID" value="KZT27373.1"/>
    <property type="molecule type" value="Genomic_DNA"/>
</dbReference>
<dbReference type="STRING" id="1314782.A0A165TYR5"/>
<protein>
    <recommendedName>
        <fullName evidence="3">C3H1-type domain-containing protein</fullName>
    </recommendedName>
</protein>
<keyword evidence="1" id="KW-0479">Metal-binding</keyword>
<evidence type="ECO:0000259" key="3">
    <source>
        <dbReference type="PROSITE" id="PS50103"/>
    </source>
</evidence>
<evidence type="ECO:0000256" key="1">
    <source>
        <dbReference type="PROSITE-ProRule" id="PRU00723"/>
    </source>
</evidence>
<keyword evidence="5" id="KW-1185">Reference proteome</keyword>
<dbReference type="GO" id="GO:0008270">
    <property type="term" value="F:zinc ion binding"/>
    <property type="evidence" value="ECO:0007669"/>
    <property type="project" value="UniProtKB-KW"/>
</dbReference>
<evidence type="ECO:0000313" key="4">
    <source>
        <dbReference type="EMBL" id="KZT27373.1"/>
    </source>
</evidence>
<organism evidence="4 5">
    <name type="scientific">Neolentinus lepideus HHB14362 ss-1</name>
    <dbReference type="NCBI Taxonomy" id="1314782"/>
    <lineage>
        <taxon>Eukaryota</taxon>
        <taxon>Fungi</taxon>
        <taxon>Dikarya</taxon>
        <taxon>Basidiomycota</taxon>
        <taxon>Agaricomycotina</taxon>
        <taxon>Agaricomycetes</taxon>
        <taxon>Gloeophyllales</taxon>
        <taxon>Gloeophyllaceae</taxon>
        <taxon>Neolentinus</taxon>
    </lineage>
</organism>
<dbReference type="InterPro" id="IPR000571">
    <property type="entry name" value="Znf_CCCH"/>
</dbReference>
<reference evidence="4 5" key="1">
    <citation type="journal article" date="2016" name="Mol. Biol. Evol.">
        <title>Comparative Genomics of Early-Diverging Mushroom-Forming Fungi Provides Insights into the Origins of Lignocellulose Decay Capabilities.</title>
        <authorList>
            <person name="Nagy L.G."/>
            <person name="Riley R."/>
            <person name="Tritt A."/>
            <person name="Adam C."/>
            <person name="Daum C."/>
            <person name="Floudas D."/>
            <person name="Sun H."/>
            <person name="Yadav J.S."/>
            <person name="Pangilinan J."/>
            <person name="Larsson K.H."/>
            <person name="Matsuura K."/>
            <person name="Barry K."/>
            <person name="Labutti K."/>
            <person name="Kuo R."/>
            <person name="Ohm R.A."/>
            <person name="Bhattacharya S.S."/>
            <person name="Shirouzu T."/>
            <person name="Yoshinaga Y."/>
            <person name="Martin F.M."/>
            <person name="Grigoriev I.V."/>
            <person name="Hibbett D.S."/>
        </authorList>
    </citation>
    <scope>NUCLEOTIDE SEQUENCE [LARGE SCALE GENOMIC DNA]</scope>
    <source>
        <strain evidence="4 5">HHB14362 ss-1</strain>
    </source>
</reference>
<name>A0A165TYR5_9AGAM</name>
<proteinExistence type="predicted"/>
<feature type="region of interest" description="Disordered" evidence="2">
    <location>
        <begin position="72"/>
        <end position="110"/>
    </location>
</feature>
<dbReference type="AlphaFoldDB" id="A0A165TYR5"/>
<accession>A0A165TYR5</accession>
<evidence type="ECO:0000256" key="2">
    <source>
        <dbReference type="SAM" id="MobiDB-lite"/>
    </source>
</evidence>
<feature type="domain" description="C3H1-type" evidence="3">
    <location>
        <begin position="329"/>
        <end position="357"/>
    </location>
</feature>
<evidence type="ECO:0000313" key="5">
    <source>
        <dbReference type="Proteomes" id="UP000076761"/>
    </source>
</evidence>
<feature type="compositionally biased region" description="Basic and acidic residues" evidence="2">
    <location>
        <begin position="310"/>
        <end position="326"/>
    </location>
</feature>
<dbReference type="OrthoDB" id="3262400at2759"/>
<dbReference type="InParanoid" id="A0A165TYR5"/>
<feature type="zinc finger region" description="C3H1-type" evidence="1">
    <location>
        <begin position="329"/>
        <end position="357"/>
    </location>
</feature>
<dbReference type="PROSITE" id="PS50103">
    <property type="entry name" value="ZF_C3H1"/>
    <property type="match status" value="1"/>
</dbReference>
<dbReference type="Proteomes" id="UP000076761">
    <property type="component" value="Unassembled WGS sequence"/>
</dbReference>
<keyword evidence="1" id="KW-0863">Zinc-finger</keyword>